<comment type="caution">
    <text evidence="1">The sequence shown here is derived from an EMBL/GenBank/DDBJ whole genome shotgun (WGS) entry which is preliminary data.</text>
</comment>
<gene>
    <name evidence="1" type="ORF">LL252_02795</name>
</gene>
<dbReference type="AlphaFoldDB" id="A0A9Q3YQB5"/>
<keyword evidence="2" id="KW-1185">Reference proteome</keyword>
<accession>A0A9Q3YQB5</accession>
<proteinExistence type="predicted"/>
<sequence>MNPGIPSSKSSSGDGVSRRGFLKLGFWGATALTLGAGGAGLLTGCSGDPGPASGFDYLRQKDLELLRPLMAPLLAGGLEAVPGAGPDQALAAFDRLLAGGSDGARGQLFQLLDLLQLGAARWWLTGTWAHFADQEPAQLRDTLQAWADNDGGFARLAFKGLTQPLMMAWYVTPEAGRTTGYPGPPRNLAAKSA</sequence>
<organism evidence="1 2">
    <name type="scientific">Alloalcanivorax marinus</name>
    <dbReference type="NCBI Taxonomy" id="1177169"/>
    <lineage>
        <taxon>Bacteria</taxon>
        <taxon>Pseudomonadati</taxon>
        <taxon>Pseudomonadota</taxon>
        <taxon>Gammaproteobacteria</taxon>
        <taxon>Oceanospirillales</taxon>
        <taxon>Alcanivoracaceae</taxon>
        <taxon>Alloalcanivorax</taxon>
    </lineage>
</organism>
<dbReference type="Proteomes" id="UP001108027">
    <property type="component" value="Unassembled WGS sequence"/>
</dbReference>
<evidence type="ECO:0000313" key="1">
    <source>
        <dbReference type="EMBL" id="MCC4307488.1"/>
    </source>
</evidence>
<dbReference type="PROSITE" id="PS51318">
    <property type="entry name" value="TAT"/>
    <property type="match status" value="1"/>
</dbReference>
<reference evidence="1" key="1">
    <citation type="submission" date="2021-10" db="EMBL/GenBank/DDBJ databases">
        <title>The diversity and Nitrogen Metabolism of Culturable Nitrate-Utilizing Bacteria Within the Oxygen Minimum Zone of the Changjiang (Yangtze River)Estuary.</title>
        <authorList>
            <person name="Zhang D."/>
            <person name="Zheng J."/>
            <person name="Liu S."/>
            <person name="He W."/>
        </authorList>
    </citation>
    <scope>NUCLEOTIDE SEQUENCE</scope>
    <source>
        <strain evidence="1">FXH-223</strain>
    </source>
</reference>
<name>A0A9Q3YQB5_9GAMM</name>
<dbReference type="RefSeq" id="WP_228232735.1">
    <property type="nucleotide sequence ID" value="NZ_JAJGNA010000002.1"/>
</dbReference>
<evidence type="ECO:0000313" key="2">
    <source>
        <dbReference type="Proteomes" id="UP001108027"/>
    </source>
</evidence>
<dbReference type="EMBL" id="JAJGNA010000002">
    <property type="protein sequence ID" value="MCC4307488.1"/>
    <property type="molecule type" value="Genomic_DNA"/>
</dbReference>
<dbReference type="InterPro" id="IPR006311">
    <property type="entry name" value="TAT_signal"/>
</dbReference>
<protein>
    <submittedName>
        <fullName evidence="1">Tat pathway signal protein</fullName>
    </submittedName>
</protein>